<keyword evidence="2" id="KW-0732">Signal</keyword>
<evidence type="ECO:0008006" key="5">
    <source>
        <dbReference type="Google" id="ProtNLM"/>
    </source>
</evidence>
<evidence type="ECO:0000256" key="1">
    <source>
        <dbReference type="SAM" id="MobiDB-lite"/>
    </source>
</evidence>
<feature type="region of interest" description="Disordered" evidence="1">
    <location>
        <begin position="67"/>
        <end position="90"/>
    </location>
</feature>
<feature type="signal peptide" evidence="2">
    <location>
        <begin position="1"/>
        <end position="25"/>
    </location>
</feature>
<evidence type="ECO:0000313" key="4">
    <source>
        <dbReference type="Proteomes" id="UP001500102"/>
    </source>
</evidence>
<evidence type="ECO:0000256" key="2">
    <source>
        <dbReference type="SAM" id="SignalP"/>
    </source>
</evidence>
<dbReference type="RefSeq" id="WP_133247526.1">
    <property type="nucleotide sequence ID" value="NZ_BAAAQB010000041.1"/>
</dbReference>
<sequence>MRSNWGIFRSAVVLMLAGLPLSACAMTDVVCPAVGWVSTITVRLEGDITAVNDVQLCTPEGCSVREAAPAQAASPKTAGPSLPGDASPSPAPFVASKTALNSWLFTVSGPLPHEVTTRVLAKDGTVLAQQQSPVEWTRTGGSEECGGPVTTPPITVQLPGRPQ</sequence>
<dbReference type="Proteomes" id="UP001500102">
    <property type="component" value="Unassembled WGS sequence"/>
</dbReference>
<protein>
    <recommendedName>
        <fullName evidence="5">Secreted protein</fullName>
    </recommendedName>
</protein>
<feature type="region of interest" description="Disordered" evidence="1">
    <location>
        <begin position="136"/>
        <end position="163"/>
    </location>
</feature>
<organism evidence="3 4">
    <name type="scientific">Arthrobacter humicola</name>
    <dbReference type="NCBI Taxonomy" id="409291"/>
    <lineage>
        <taxon>Bacteria</taxon>
        <taxon>Bacillati</taxon>
        <taxon>Actinomycetota</taxon>
        <taxon>Actinomycetes</taxon>
        <taxon>Micrococcales</taxon>
        <taxon>Micrococcaceae</taxon>
        <taxon>Arthrobacter</taxon>
    </lineage>
</organism>
<evidence type="ECO:0000313" key="3">
    <source>
        <dbReference type="EMBL" id="GAA2143643.1"/>
    </source>
</evidence>
<feature type="compositionally biased region" description="Low complexity" evidence="1">
    <location>
        <begin position="67"/>
        <end position="78"/>
    </location>
</feature>
<feature type="chain" id="PRO_5046847233" description="Secreted protein" evidence="2">
    <location>
        <begin position="26"/>
        <end position="163"/>
    </location>
</feature>
<proteinExistence type="predicted"/>
<name>A0ABP5LF62_9MICC</name>
<dbReference type="EMBL" id="BAAAQB010000041">
    <property type="protein sequence ID" value="GAA2143643.1"/>
    <property type="molecule type" value="Genomic_DNA"/>
</dbReference>
<gene>
    <name evidence="3" type="ORF">GCM10009825_34210</name>
</gene>
<keyword evidence="4" id="KW-1185">Reference proteome</keyword>
<reference evidence="4" key="1">
    <citation type="journal article" date="2019" name="Int. J. Syst. Evol. Microbiol.">
        <title>The Global Catalogue of Microorganisms (GCM) 10K type strain sequencing project: providing services to taxonomists for standard genome sequencing and annotation.</title>
        <authorList>
            <consortium name="The Broad Institute Genomics Platform"/>
            <consortium name="The Broad Institute Genome Sequencing Center for Infectious Disease"/>
            <person name="Wu L."/>
            <person name="Ma J."/>
        </authorList>
    </citation>
    <scope>NUCLEOTIDE SEQUENCE [LARGE SCALE GENOMIC DNA]</scope>
    <source>
        <strain evidence="4">JCM 15921</strain>
    </source>
</reference>
<accession>A0ABP5LF62</accession>
<comment type="caution">
    <text evidence="3">The sequence shown here is derived from an EMBL/GenBank/DDBJ whole genome shotgun (WGS) entry which is preliminary data.</text>
</comment>